<dbReference type="STRING" id="1173584.SAMN05444851_0437"/>
<evidence type="ECO:0000259" key="7">
    <source>
        <dbReference type="Pfam" id="PF01979"/>
    </source>
</evidence>
<evidence type="ECO:0000256" key="6">
    <source>
        <dbReference type="HAMAP-Rule" id="MF_01518"/>
    </source>
</evidence>
<keyword evidence="10" id="KW-1185">Reference proteome</keyword>
<dbReference type="CDD" id="cd01295">
    <property type="entry name" value="AdeC"/>
    <property type="match status" value="1"/>
</dbReference>
<dbReference type="GO" id="GO:0000034">
    <property type="term" value="F:adenine deaminase activity"/>
    <property type="evidence" value="ECO:0007669"/>
    <property type="project" value="UniProtKB-UniRule"/>
</dbReference>
<dbReference type="RefSeq" id="WP_091427898.1">
    <property type="nucleotide sequence ID" value="NZ_FOJB01000001.1"/>
</dbReference>
<proteinExistence type="inferred from homology"/>
<dbReference type="AlphaFoldDB" id="A0A1I0MYZ9"/>
<dbReference type="SUPFAM" id="SSF51338">
    <property type="entry name" value="Composite domain of metallo-dependent hydrolases"/>
    <property type="match status" value="1"/>
</dbReference>
<dbReference type="HAMAP" id="MF_01518">
    <property type="entry name" value="Adenine_deamin"/>
    <property type="match status" value="1"/>
</dbReference>
<comment type="cofactor">
    <cofactor evidence="6">
        <name>Mn(2+)</name>
        <dbReference type="ChEBI" id="CHEBI:29035"/>
    </cofactor>
</comment>
<evidence type="ECO:0000256" key="5">
    <source>
        <dbReference type="ARBA" id="ARBA00047720"/>
    </source>
</evidence>
<name>A0A1I0MYZ9_9RHOB</name>
<evidence type="ECO:0000256" key="3">
    <source>
        <dbReference type="ARBA" id="ARBA00022801"/>
    </source>
</evidence>
<dbReference type="InterPro" id="IPR011059">
    <property type="entry name" value="Metal-dep_hydrolase_composite"/>
</dbReference>
<dbReference type="InterPro" id="IPR026912">
    <property type="entry name" value="Adenine_deam_C"/>
</dbReference>
<evidence type="ECO:0000256" key="4">
    <source>
        <dbReference type="ARBA" id="ARBA00023211"/>
    </source>
</evidence>
<dbReference type="GO" id="GO:0006146">
    <property type="term" value="P:adenine catabolic process"/>
    <property type="evidence" value="ECO:0007669"/>
    <property type="project" value="InterPro"/>
</dbReference>
<feature type="domain" description="Adenine deaminase C-terminal" evidence="8">
    <location>
        <begin position="425"/>
        <end position="593"/>
    </location>
</feature>
<reference evidence="9 10" key="1">
    <citation type="submission" date="2016-10" db="EMBL/GenBank/DDBJ databases">
        <authorList>
            <person name="de Groot N.N."/>
        </authorList>
    </citation>
    <scope>NUCLEOTIDE SEQUENCE [LARGE SCALE GENOMIC DNA]</scope>
    <source>
        <strain evidence="9 10">DSM 29439</strain>
    </source>
</reference>
<evidence type="ECO:0000256" key="1">
    <source>
        <dbReference type="ARBA" id="ARBA00006773"/>
    </source>
</evidence>
<protein>
    <recommendedName>
        <fullName evidence="2 6">Adenine deaminase</fullName>
        <shortName evidence="6">Adenase</shortName>
        <shortName evidence="6">Adenine aminase</shortName>
        <ecNumber evidence="2 6">3.5.4.2</ecNumber>
    </recommendedName>
</protein>
<dbReference type="PANTHER" id="PTHR11113">
    <property type="entry name" value="N-ACETYLGLUCOSAMINE-6-PHOSPHATE DEACETYLASE"/>
    <property type="match status" value="1"/>
</dbReference>
<keyword evidence="3 6" id="KW-0378">Hydrolase</keyword>
<dbReference type="EC" id="3.5.4.2" evidence="2 6"/>
<sequence length="601" mass="63889">MENPSLKPWSDCARHLVAVAAGRESADLVIRGGRVVNVHTREVLDGWQVAIADGRFAYVGPDAGHCIGEQTEVIDADGQYLIPGLCDAHMHIESGMLTPAEFARAVIPHGTTTMFTDPHEIANVMGLEGVKLMHDEALMQPINIFTQMPSCAPSAPGLETTGYEITPDDVAEAMEWPGIIGLGEMMNFPGVVNGDAKMLAEIAATQNAGKTVGGHYASPDLGPAFHAYAAGGPADDHEGTCEADAIARVRQGMRSMMRLGSAWYDVETQITAITEKGLDPRNFILCTDDCHSGTLVNDGHMNRVVRHAISCGCDPLIALQMATINTATHFGLERELGSIAPGRRADVILTDDLTTLPINRVIARGVMVAESGEVTVDCPHLDWPQYARKTVHLGRVLEAVDFEIAAPEGANSVRAKVIGVVENQAPTKALTRDLGVVDGLVETDEAQDVCQIALVERHRATGEVVNGLVSGFGYTGRMAIASTVAHDSHHMIVVGTSREDMALAANRLGEVGGGITVFKDGEELALVELPVAGLMSDAPARDVAAKADAMVAAMAACGCSLNNAYMQHSLLALVVIPELRISDLGLVDVTRFELTNLIEDH</sequence>
<evidence type="ECO:0000259" key="8">
    <source>
        <dbReference type="Pfam" id="PF13382"/>
    </source>
</evidence>
<dbReference type="Pfam" id="PF13382">
    <property type="entry name" value="Adenine_deam_C"/>
    <property type="match status" value="1"/>
</dbReference>
<dbReference type="Gene3D" id="2.30.40.10">
    <property type="entry name" value="Urease, subunit C, domain 1"/>
    <property type="match status" value="1"/>
</dbReference>
<dbReference type="InterPro" id="IPR006680">
    <property type="entry name" value="Amidohydro-rel"/>
</dbReference>
<dbReference type="PANTHER" id="PTHR11113:SF2">
    <property type="entry name" value="ADENINE DEAMINASE"/>
    <property type="match status" value="1"/>
</dbReference>
<comment type="catalytic activity">
    <reaction evidence="5 6">
        <text>adenine + H2O + H(+) = hypoxanthine + NH4(+)</text>
        <dbReference type="Rhea" id="RHEA:23688"/>
        <dbReference type="ChEBI" id="CHEBI:15377"/>
        <dbReference type="ChEBI" id="CHEBI:15378"/>
        <dbReference type="ChEBI" id="CHEBI:16708"/>
        <dbReference type="ChEBI" id="CHEBI:17368"/>
        <dbReference type="ChEBI" id="CHEBI:28938"/>
        <dbReference type="EC" id="3.5.4.2"/>
    </reaction>
</comment>
<keyword evidence="4 6" id="KW-0464">Manganese</keyword>
<evidence type="ECO:0000313" key="9">
    <source>
        <dbReference type="EMBL" id="SEV93871.1"/>
    </source>
</evidence>
<evidence type="ECO:0000313" key="10">
    <source>
        <dbReference type="Proteomes" id="UP000199650"/>
    </source>
</evidence>
<feature type="domain" description="Amidohydrolase-related" evidence="7">
    <location>
        <begin position="80"/>
        <end position="364"/>
    </location>
</feature>
<accession>A0A1I0MYZ9</accession>
<evidence type="ECO:0000256" key="2">
    <source>
        <dbReference type="ARBA" id="ARBA00012782"/>
    </source>
</evidence>
<dbReference type="EMBL" id="FOJB01000001">
    <property type="protein sequence ID" value="SEV93871.1"/>
    <property type="molecule type" value="Genomic_DNA"/>
</dbReference>
<dbReference type="SUPFAM" id="SSF51556">
    <property type="entry name" value="Metallo-dependent hydrolases"/>
    <property type="match status" value="1"/>
</dbReference>
<dbReference type="Pfam" id="PF01979">
    <property type="entry name" value="Amidohydro_1"/>
    <property type="match status" value="1"/>
</dbReference>
<dbReference type="OrthoDB" id="9775607at2"/>
<dbReference type="NCBIfam" id="TIGR01178">
    <property type="entry name" value="ade"/>
    <property type="match status" value="1"/>
</dbReference>
<comment type="similarity">
    <text evidence="1 6">Belongs to the metallo-dependent hydrolases superfamily. Adenine deaminase family.</text>
</comment>
<dbReference type="Proteomes" id="UP000199650">
    <property type="component" value="Unassembled WGS sequence"/>
</dbReference>
<dbReference type="Gene3D" id="3.20.20.140">
    <property type="entry name" value="Metal-dependent hydrolases"/>
    <property type="match status" value="1"/>
</dbReference>
<gene>
    <name evidence="6" type="primary">ade</name>
    <name evidence="9" type="ORF">SAMN05444851_0437</name>
</gene>
<dbReference type="InterPro" id="IPR032466">
    <property type="entry name" value="Metal_Hydrolase"/>
</dbReference>
<organism evidence="9 10">
    <name type="scientific">Aliiroseovarius sediminilitoris</name>
    <dbReference type="NCBI Taxonomy" id="1173584"/>
    <lineage>
        <taxon>Bacteria</taxon>
        <taxon>Pseudomonadati</taxon>
        <taxon>Pseudomonadota</taxon>
        <taxon>Alphaproteobacteria</taxon>
        <taxon>Rhodobacterales</taxon>
        <taxon>Paracoccaceae</taxon>
        <taxon>Aliiroseovarius</taxon>
    </lineage>
</organism>
<dbReference type="InterPro" id="IPR006679">
    <property type="entry name" value="Adenine_deam"/>
</dbReference>